<protein>
    <submittedName>
        <fullName evidence="3">PorT family protein</fullName>
    </submittedName>
</protein>
<evidence type="ECO:0000259" key="2">
    <source>
        <dbReference type="Pfam" id="PF13568"/>
    </source>
</evidence>
<comment type="caution">
    <text evidence="3">The sequence shown here is derived from an EMBL/GenBank/DDBJ whole genome shotgun (WGS) entry which is preliminary data.</text>
</comment>
<feature type="domain" description="Outer membrane protein beta-barrel" evidence="2">
    <location>
        <begin position="24"/>
        <end position="186"/>
    </location>
</feature>
<accession>A0A444MTT3</accession>
<feature type="signal peptide" evidence="1">
    <location>
        <begin position="1"/>
        <end position="20"/>
    </location>
</feature>
<dbReference type="Proteomes" id="UP000286701">
    <property type="component" value="Unassembled WGS sequence"/>
</dbReference>
<keyword evidence="4" id="KW-1185">Reference proteome</keyword>
<proteinExistence type="predicted"/>
<dbReference type="InterPro" id="IPR025665">
    <property type="entry name" value="Beta-barrel_OMP_2"/>
</dbReference>
<dbReference type="Pfam" id="PF13568">
    <property type="entry name" value="OMP_b-brl_2"/>
    <property type="match status" value="1"/>
</dbReference>
<feature type="chain" id="PRO_5019490339" evidence="1">
    <location>
        <begin position="21"/>
        <end position="209"/>
    </location>
</feature>
<dbReference type="AlphaFoldDB" id="A0A444MTT3"/>
<evidence type="ECO:0000256" key="1">
    <source>
        <dbReference type="SAM" id="SignalP"/>
    </source>
</evidence>
<evidence type="ECO:0000313" key="3">
    <source>
        <dbReference type="EMBL" id="RWY57063.1"/>
    </source>
</evidence>
<evidence type="ECO:0000313" key="4">
    <source>
        <dbReference type="Proteomes" id="UP000286701"/>
    </source>
</evidence>
<dbReference type="EMBL" id="SBIW01000001">
    <property type="protein sequence ID" value="RWY57063.1"/>
    <property type="molecule type" value="Genomic_DNA"/>
</dbReference>
<sequence>MKKLLLSILFVAVVSMGAFAQIPKFGIKGGVNFANVTASSGSVSASLGTLTTYSVGVFADLKAGAISIQPGLFYTGKGFKATSDNSGDGSAEYNLHYLQVPVNFVYHVPIVVGNIYLGAGPFAAIGISGKAKGDDGNGTTISQDVTFGDGADEIKKMEYGLQGIAGLQLKGGFLVGLSYDLGLSNIGNNLDGEGSIKNKVFGVSVGFTF</sequence>
<name>A0A444MTT3_9SPHI</name>
<organism evidence="3 4">
    <name type="scientific">Mucilaginibacter gilvus</name>
    <dbReference type="NCBI Taxonomy" id="2305909"/>
    <lineage>
        <taxon>Bacteria</taxon>
        <taxon>Pseudomonadati</taxon>
        <taxon>Bacteroidota</taxon>
        <taxon>Sphingobacteriia</taxon>
        <taxon>Sphingobacteriales</taxon>
        <taxon>Sphingobacteriaceae</taxon>
        <taxon>Mucilaginibacter</taxon>
    </lineage>
</organism>
<gene>
    <name evidence="3" type="ORF">EPL05_00585</name>
</gene>
<dbReference type="RefSeq" id="WP_128531570.1">
    <property type="nucleotide sequence ID" value="NZ_SBIW01000001.1"/>
</dbReference>
<reference evidence="3 4" key="1">
    <citation type="submission" date="2019-01" db="EMBL/GenBank/DDBJ databases">
        <title>Mucilaginibacter antarcticum sp. nov., isolated from antarctic soil.</title>
        <authorList>
            <person name="Yan Y.-Q."/>
            <person name="Du Z.-J."/>
        </authorList>
    </citation>
    <scope>NUCLEOTIDE SEQUENCE [LARGE SCALE GENOMIC DNA]</scope>
    <source>
        <strain evidence="3 4">F01003</strain>
    </source>
</reference>
<keyword evidence="1" id="KW-0732">Signal</keyword>
<dbReference type="OrthoDB" id="1150878at2"/>